<evidence type="ECO:0000313" key="2">
    <source>
        <dbReference type="Proteomes" id="UP000631114"/>
    </source>
</evidence>
<dbReference type="OrthoDB" id="1932497at2759"/>
<organism evidence="1 2">
    <name type="scientific">Coptis chinensis</name>
    <dbReference type="NCBI Taxonomy" id="261450"/>
    <lineage>
        <taxon>Eukaryota</taxon>
        <taxon>Viridiplantae</taxon>
        <taxon>Streptophyta</taxon>
        <taxon>Embryophyta</taxon>
        <taxon>Tracheophyta</taxon>
        <taxon>Spermatophyta</taxon>
        <taxon>Magnoliopsida</taxon>
        <taxon>Ranunculales</taxon>
        <taxon>Ranunculaceae</taxon>
        <taxon>Coptidoideae</taxon>
        <taxon>Coptis</taxon>
    </lineage>
</organism>
<sequence length="292" mass="33257">MFDMFVCGSSNFDQVDEISTPHSSPPKRSRRVCNCKTTNKNAKNPFSTRGLEKFSSVLADLEEMKQKIYQNMGSDQEDSLMVRFGYSNAKDWIPIVVKLRDHEKQDKPNHVGNDDGKDKEAIEQARKLNSKGSIMNVKKNNSMLQTAEDQQGVTQKQRRLNPWQEPPAKPSLLHTSSQLTCLKHILLYPWLRVLFGLEIPKHTVRVVKSGWIGGEDGNKDQVSAILPEHACLIKYLPDAPVNIWIWTKSVDWLQNVGSESRRVLGWTRNHVRLDLECWAGVRKGVGPDPEWG</sequence>
<proteinExistence type="predicted"/>
<comment type="caution">
    <text evidence="1">The sequence shown here is derived from an EMBL/GenBank/DDBJ whole genome shotgun (WGS) entry which is preliminary data.</text>
</comment>
<dbReference type="Proteomes" id="UP000631114">
    <property type="component" value="Unassembled WGS sequence"/>
</dbReference>
<dbReference type="PANTHER" id="PTHR35275">
    <property type="entry name" value="ZCF37"/>
    <property type="match status" value="1"/>
</dbReference>
<dbReference type="EMBL" id="JADFTS010000002">
    <property type="protein sequence ID" value="KAF9622376.1"/>
    <property type="molecule type" value="Genomic_DNA"/>
</dbReference>
<protein>
    <submittedName>
        <fullName evidence="1">Uncharacterized protein</fullName>
    </submittedName>
</protein>
<dbReference type="PANTHER" id="PTHR35275:SF1">
    <property type="entry name" value="OS07G0585900 PROTEIN"/>
    <property type="match status" value="1"/>
</dbReference>
<keyword evidence="2" id="KW-1185">Reference proteome</keyword>
<dbReference type="AlphaFoldDB" id="A0A835MFZ8"/>
<name>A0A835MFZ8_9MAGN</name>
<gene>
    <name evidence="1" type="ORF">IFM89_031179</name>
</gene>
<dbReference type="InterPro" id="IPR045880">
    <property type="entry name" value="ZCF37"/>
</dbReference>
<evidence type="ECO:0000313" key="1">
    <source>
        <dbReference type="EMBL" id="KAF9622376.1"/>
    </source>
</evidence>
<accession>A0A835MFZ8</accession>
<reference evidence="1 2" key="1">
    <citation type="submission" date="2020-10" db="EMBL/GenBank/DDBJ databases">
        <title>The Coptis chinensis genome and diversification of protoberbering-type alkaloids.</title>
        <authorList>
            <person name="Wang B."/>
            <person name="Shu S."/>
            <person name="Song C."/>
            <person name="Liu Y."/>
        </authorList>
    </citation>
    <scope>NUCLEOTIDE SEQUENCE [LARGE SCALE GENOMIC DNA]</scope>
    <source>
        <strain evidence="1">HL-2020</strain>
        <tissue evidence="1">Leaf</tissue>
    </source>
</reference>